<keyword evidence="11" id="KW-0812">Transmembrane</keyword>
<keyword evidence="9" id="KW-0408">Iron</keyword>
<feature type="transmembrane region" description="Helical" evidence="11">
    <location>
        <begin position="259"/>
        <end position="280"/>
    </location>
</feature>
<evidence type="ECO:0000256" key="4">
    <source>
        <dbReference type="ARBA" id="ARBA00022525"/>
    </source>
</evidence>
<feature type="signal peptide" evidence="12">
    <location>
        <begin position="1"/>
        <end position="16"/>
    </location>
</feature>
<evidence type="ECO:0000313" key="15">
    <source>
        <dbReference type="Proteomes" id="UP000054383"/>
    </source>
</evidence>
<comment type="caution">
    <text evidence="9">Lacks conserved residue(s) required for the propagation of feature annotation.</text>
</comment>
<evidence type="ECO:0000256" key="12">
    <source>
        <dbReference type="SAM" id="SignalP"/>
    </source>
</evidence>
<comment type="similarity">
    <text evidence="3">Belongs to the RBT5 family.</text>
</comment>
<feature type="disulfide bond" evidence="9">
    <location>
        <begin position="39"/>
        <end position="46"/>
    </location>
</feature>
<feature type="region of interest" description="Disordered" evidence="10">
    <location>
        <begin position="77"/>
        <end position="247"/>
    </location>
</feature>
<proteinExistence type="inferred from homology"/>
<keyword evidence="11" id="KW-1133">Transmembrane helix</keyword>
<accession>A0A0U1MA96</accession>
<evidence type="ECO:0000256" key="2">
    <source>
        <dbReference type="ARBA" id="ARBA00004613"/>
    </source>
</evidence>
<keyword evidence="4" id="KW-0964">Secreted</keyword>
<keyword evidence="9" id="KW-0479">Metal-binding</keyword>
<evidence type="ECO:0000256" key="5">
    <source>
        <dbReference type="ARBA" id="ARBA00022622"/>
    </source>
</evidence>
<keyword evidence="9" id="KW-0349">Heme</keyword>
<feature type="chain" id="PRO_5006711711" description="CFEM domain-containing protein" evidence="12">
    <location>
        <begin position="17"/>
        <end position="281"/>
    </location>
</feature>
<evidence type="ECO:0000256" key="3">
    <source>
        <dbReference type="ARBA" id="ARBA00010031"/>
    </source>
</evidence>
<sequence>MRSFVPILALVAAASATNMGVMDEAQTCAMKTLLSSSACNTGDAACLCSDSAREAVMGEINAACGAAQSEQTKQLASDACSKQKMRRAYQPSGTSQHSSRASASASASSPVRMNGAQQGASQQACRCAANSPEDPEDDPVSNLSDATDPSGLVGADADADADADSQGVTGTTNGRMHASSVAIPSPSGARHGSIDTPSSAARHGSMATPSSAARHGSMATPSSSVARHGSMATPSPSSHSPAPSGADAFSPFQGAGVQMMPSMSIVVSGVLAGVVGVFAAL</sequence>
<dbReference type="OMA" id="EACTCAN"/>
<dbReference type="GO" id="GO:0098552">
    <property type="term" value="C:side of membrane"/>
    <property type="evidence" value="ECO:0007669"/>
    <property type="project" value="UniProtKB-KW"/>
</dbReference>
<evidence type="ECO:0000256" key="11">
    <source>
        <dbReference type="SAM" id="Phobius"/>
    </source>
</evidence>
<protein>
    <recommendedName>
        <fullName evidence="13">CFEM domain-containing protein</fullName>
    </recommendedName>
</protein>
<feature type="compositionally biased region" description="Low complexity" evidence="10">
    <location>
        <begin position="98"/>
        <end position="109"/>
    </location>
</feature>
<dbReference type="AlphaFoldDB" id="A0A0U1MA96"/>
<dbReference type="InterPro" id="IPR008427">
    <property type="entry name" value="Extracellular_membr_CFEM_dom"/>
</dbReference>
<dbReference type="Proteomes" id="UP000054383">
    <property type="component" value="Unassembled WGS sequence"/>
</dbReference>
<evidence type="ECO:0000256" key="8">
    <source>
        <dbReference type="ARBA" id="ARBA00023288"/>
    </source>
</evidence>
<keyword evidence="5" id="KW-0325">Glycoprotein</keyword>
<dbReference type="GO" id="GO:0046872">
    <property type="term" value="F:metal ion binding"/>
    <property type="evidence" value="ECO:0007669"/>
    <property type="project" value="UniProtKB-UniRule"/>
</dbReference>
<evidence type="ECO:0000313" key="14">
    <source>
        <dbReference type="EMBL" id="CRG92573.1"/>
    </source>
</evidence>
<keyword evidence="8" id="KW-0449">Lipoprotein</keyword>
<dbReference type="OrthoDB" id="4226193at2759"/>
<dbReference type="EMBL" id="CVMT01000013">
    <property type="protein sequence ID" value="CRG92573.1"/>
    <property type="molecule type" value="Genomic_DNA"/>
</dbReference>
<reference evidence="14 15" key="1">
    <citation type="submission" date="2015-04" db="EMBL/GenBank/DDBJ databases">
        <authorList>
            <person name="Syromyatnikov M.Y."/>
            <person name="Popov V.N."/>
        </authorList>
    </citation>
    <scope>NUCLEOTIDE SEQUENCE [LARGE SCALE GENOMIC DNA]</scope>
    <source>
        <strain evidence="14">WF-38-12</strain>
    </source>
</reference>
<name>A0A0U1MA96_TALIS</name>
<evidence type="ECO:0000256" key="9">
    <source>
        <dbReference type="PROSITE-ProRule" id="PRU01356"/>
    </source>
</evidence>
<dbReference type="PROSITE" id="PS52012">
    <property type="entry name" value="CFEM"/>
    <property type="match status" value="1"/>
</dbReference>
<keyword evidence="11" id="KW-0472">Membrane</keyword>
<evidence type="ECO:0000256" key="1">
    <source>
        <dbReference type="ARBA" id="ARBA00004589"/>
    </source>
</evidence>
<organism evidence="14 15">
    <name type="scientific">Talaromyces islandicus</name>
    <name type="common">Penicillium islandicum</name>
    <dbReference type="NCBI Taxonomy" id="28573"/>
    <lineage>
        <taxon>Eukaryota</taxon>
        <taxon>Fungi</taxon>
        <taxon>Dikarya</taxon>
        <taxon>Ascomycota</taxon>
        <taxon>Pezizomycotina</taxon>
        <taxon>Eurotiomycetes</taxon>
        <taxon>Eurotiomycetidae</taxon>
        <taxon>Eurotiales</taxon>
        <taxon>Trichocomaceae</taxon>
        <taxon>Talaromyces</taxon>
        <taxon>Talaromyces sect. Islandici</taxon>
    </lineage>
</organism>
<evidence type="ECO:0000256" key="6">
    <source>
        <dbReference type="ARBA" id="ARBA00022729"/>
    </source>
</evidence>
<keyword evidence="6 12" id="KW-0732">Signal</keyword>
<dbReference type="GO" id="GO:0005576">
    <property type="term" value="C:extracellular region"/>
    <property type="evidence" value="ECO:0007669"/>
    <property type="project" value="UniProtKB-SubCell"/>
</dbReference>
<evidence type="ECO:0000256" key="7">
    <source>
        <dbReference type="ARBA" id="ARBA00023157"/>
    </source>
</evidence>
<feature type="compositionally biased region" description="Low complexity" evidence="10">
    <location>
        <begin position="230"/>
        <end position="247"/>
    </location>
</feature>
<feature type="domain" description="CFEM" evidence="13">
    <location>
        <begin position="1"/>
        <end position="107"/>
    </location>
</feature>
<feature type="binding site" description="axial binding residue" evidence="9">
    <location>
        <position position="43"/>
    </location>
    <ligand>
        <name>heme</name>
        <dbReference type="ChEBI" id="CHEBI:30413"/>
    </ligand>
    <ligandPart>
        <name>Fe</name>
        <dbReference type="ChEBI" id="CHEBI:18248"/>
    </ligandPart>
</feature>
<evidence type="ECO:0000256" key="10">
    <source>
        <dbReference type="SAM" id="MobiDB-lite"/>
    </source>
</evidence>
<comment type="subcellular location">
    <subcellularLocation>
        <location evidence="1">Membrane</location>
        <topology evidence="1">Lipid-anchor</topology>
        <topology evidence="1">GPI-anchor</topology>
    </subcellularLocation>
    <subcellularLocation>
        <location evidence="2">Secreted</location>
    </subcellularLocation>
</comment>
<feature type="compositionally biased region" description="Polar residues" evidence="10">
    <location>
        <begin position="115"/>
        <end position="124"/>
    </location>
</feature>
<gene>
    <name evidence="14" type="ORF">PISL3812_09635</name>
</gene>
<keyword evidence="15" id="KW-1185">Reference proteome</keyword>
<keyword evidence="7 9" id="KW-1015">Disulfide bond</keyword>
<keyword evidence="5" id="KW-0336">GPI-anchor</keyword>
<evidence type="ECO:0000259" key="13">
    <source>
        <dbReference type="PROSITE" id="PS52012"/>
    </source>
</evidence>